<sequence>MNETPDKSVAGQPILDVSKAPMPDNKVLNFRKSVLRQLPRFAAFNLRIMGMVIKGHKPE</sequence>
<keyword evidence="2" id="KW-1185">Reference proteome</keyword>
<dbReference type="RefSeq" id="WP_252673931.1">
    <property type="nucleotide sequence ID" value="NZ_CP099547.1"/>
</dbReference>
<reference evidence="1" key="1">
    <citation type="submission" date="2022-06" db="EMBL/GenBank/DDBJ databases">
        <title>Complete Genome Sequence of Arcanobacterium pinnipediorum strain DSM 28752 isolated from a harbour seal.</title>
        <authorList>
            <person name="Borowiak M."/>
            <person name="Kreitlow A."/>
            <person name="Alssahen M."/>
            <person name="Malorny B."/>
            <person name="Laemmler C."/>
            <person name="Prenger-Berninghoff E."/>
            <person name="Siebert U."/>
            <person name="Ploetz M."/>
            <person name="Abdulmawjood A."/>
        </authorList>
    </citation>
    <scope>NUCLEOTIDE SEQUENCE</scope>
    <source>
        <strain evidence="1">DSM 28752</strain>
    </source>
</reference>
<dbReference type="EMBL" id="CP099547">
    <property type="protein sequence ID" value="USR80081.1"/>
    <property type="molecule type" value="Genomic_DNA"/>
</dbReference>
<organism evidence="1 2">
    <name type="scientific">Arcanobacterium pinnipediorum</name>
    <dbReference type="NCBI Taxonomy" id="1503041"/>
    <lineage>
        <taxon>Bacteria</taxon>
        <taxon>Bacillati</taxon>
        <taxon>Actinomycetota</taxon>
        <taxon>Actinomycetes</taxon>
        <taxon>Actinomycetales</taxon>
        <taxon>Actinomycetaceae</taxon>
        <taxon>Arcanobacterium</taxon>
    </lineage>
</organism>
<accession>A0ABY5AJY2</accession>
<evidence type="ECO:0000313" key="1">
    <source>
        <dbReference type="EMBL" id="USR80081.1"/>
    </source>
</evidence>
<dbReference type="Proteomes" id="UP001056109">
    <property type="component" value="Chromosome"/>
</dbReference>
<evidence type="ECO:0000313" key="2">
    <source>
        <dbReference type="Proteomes" id="UP001056109"/>
    </source>
</evidence>
<gene>
    <name evidence="1" type="ORF">NG665_03665</name>
</gene>
<name>A0ABY5AJY2_9ACTO</name>
<proteinExistence type="predicted"/>
<protein>
    <submittedName>
        <fullName evidence="1">Uncharacterized protein</fullName>
    </submittedName>
</protein>